<reference evidence="1 2" key="1">
    <citation type="submission" date="2019-03" db="EMBL/GenBank/DDBJ databases">
        <title>Single cell metagenomics reveals metabolic interactions within the superorganism composed of flagellate Streblomastix strix and complex community of Bacteroidetes bacteria on its surface.</title>
        <authorList>
            <person name="Treitli S.C."/>
            <person name="Kolisko M."/>
            <person name="Husnik F."/>
            <person name="Keeling P."/>
            <person name="Hampl V."/>
        </authorList>
    </citation>
    <scope>NUCLEOTIDE SEQUENCE [LARGE SCALE GENOMIC DNA]</scope>
    <source>
        <strain evidence="1">ST1C</strain>
    </source>
</reference>
<feature type="non-terminal residue" evidence="1">
    <location>
        <position position="60"/>
    </location>
</feature>
<accession>A0A5J4TS90</accession>
<organism evidence="1 2">
    <name type="scientific">Streblomastix strix</name>
    <dbReference type="NCBI Taxonomy" id="222440"/>
    <lineage>
        <taxon>Eukaryota</taxon>
        <taxon>Metamonada</taxon>
        <taxon>Preaxostyla</taxon>
        <taxon>Oxymonadida</taxon>
        <taxon>Streblomastigidae</taxon>
        <taxon>Streblomastix</taxon>
    </lineage>
</organism>
<comment type="caution">
    <text evidence="1">The sequence shown here is derived from an EMBL/GenBank/DDBJ whole genome shotgun (WGS) entry which is preliminary data.</text>
</comment>
<evidence type="ECO:0000313" key="1">
    <source>
        <dbReference type="EMBL" id="KAA6360235.1"/>
    </source>
</evidence>
<protein>
    <submittedName>
        <fullName evidence="1">Uncharacterized protein</fullName>
    </submittedName>
</protein>
<name>A0A5J4TS90_9EUKA</name>
<sequence>MNNQKFNDEVTTISGVLDFQINEEGVIVYLDVLVDVFVDAVIDEYYDKEERGVDIGALIT</sequence>
<dbReference type="AlphaFoldDB" id="A0A5J4TS90"/>
<proteinExistence type="predicted"/>
<dbReference type="EMBL" id="SNRW01027218">
    <property type="protein sequence ID" value="KAA6360235.1"/>
    <property type="molecule type" value="Genomic_DNA"/>
</dbReference>
<dbReference type="Proteomes" id="UP000324800">
    <property type="component" value="Unassembled WGS sequence"/>
</dbReference>
<gene>
    <name evidence="1" type="ORF">EZS28_044238</name>
</gene>
<evidence type="ECO:0000313" key="2">
    <source>
        <dbReference type="Proteomes" id="UP000324800"/>
    </source>
</evidence>